<keyword evidence="9" id="KW-0966">Cell projection</keyword>
<dbReference type="Pfam" id="PF00566">
    <property type="entry name" value="RabGAP-TBC"/>
    <property type="match status" value="1"/>
</dbReference>
<dbReference type="InterPro" id="IPR051570">
    <property type="entry name" value="TBC1_cilium_biogenesis"/>
</dbReference>
<evidence type="ECO:0000256" key="12">
    <source>
        <dbReference type="SAM" id="MobiDB-lite"/>
    </source>
</evidence>
<protein>
    <recommendedName>
        <fullName evidence="3">TBC1 domain family member 31</fullName>
    </recommendedName>
</protein>
<dbReference type="FunFam" id="1.10.472.80:FF:000022">
    <property type="entry name" value="TBC1 domain family, member 31"/>
    <property type="match status" value="1"/>
</dbReference>
<dbReference type="Proteomes" id="UP001152795">
    <property type="component" value="Unassembled WGS sequence"/>
</dbReference>
<name>A0A6S7HZX7_PARCT</name>
<dbReference type="EMBL" id="CACRXK020003327">
    <property type="protein sequence ID" value="CAB3998337.1"/>
    <property type="molecule type" value="Genomic_DNA"/>
</dbReference>
<dbReference type="GO" id="GO:0060090">
    <property type="term" value="F:molecular adaptor activity"/>
    <property type="evidence" value="ECO:0007669"/>
    <property type="project" value="UniProtKB-ARBA"/>
</dbReference>
<evidence type="ECO:0000313" key="15">
    <source>
        <dbReference type="Proteomes" id="UP001152795"/>
    </source>
</evidence>
<dbReference type="PROSITE" id="PS50086">
    <property type="entry name" value="TBC_RABGAP"/>
    <property type="match status" value="1"/>
</dbReference>
<dbReference type="GO" id="GO:0060271">
    <property type="term" value="P:cilium assembly"/>
    <property type="evidence" value="ECO:0007669"/>
    <property type="project" value="UniProtKB-ARBA"/>
</dbReference>
<evidence type="ECO:0000256" key="11">
    <source>
        <dbReference type="SAM" id="Coils"/>
    </source>
</evidence>
<proteinExistence type="predicted"/>
<dbReference type="PANTHER" id="PTHR19853">
    <property type="entry name" value="WD REPEAT CONTAINING PROTEIN 3 WDR3"/>
    <property type="match status" value="1"/>
</dbReference>
<feature type="domain" description="Rab-GAP TBC" evidence="13">
    <location>
        <begin position="57"/>
        <end position="232"/>
    </location>
</feature>
<evidence type="ECO:0000256" key="10">
    <source>
        <dbReference type="ARBA" id="ARBA00034464"/>
    </source>
</evidence>
<dbReference type="InterPro" id="IPR035969">
    <property type="entry name" value="Rab-GAP_TBC_sf"/>
</dbReference>
<evidence type="ECO:0000256" key="6">
    <source>
        <dbReference type="ARBA" id="ARBA00022737"/>
    </source>
</evidence>
<evidence type="ECO:0000256" key="3">
    <source>
        <dbReference type="ARBA" id="ARBA00014199"/>
    </source>
</evidence>
<accession>A0A6S7HZX7</accession>
<evidence type="ECO:0000256" key="1">
    <source>
        <dbReference type="ARBA" id="ARBA00004138"/>
    </source>
</evidence>
<evidence type="ECO:0000256" key="9">
    <source>
        <dbReference type="ARBA" id="ARBA00023273"/>
    </source>
</evidence>
<keyword evidence="5" id="KW-0853">WD repeat</keyword>
<evidence type="ECO:0000256" key="4">
    <source>
        <dbReference type="ARBA" id="ARBA00022490"/>
    </source>
</evidence>
<keyword evidence="6" id="KW-0677">Repeat</keyword>
<feature type="coiled-coil region" evidence="11">
    <location>
        <begin position="328"/>
        <end position="397"/>
    </location>
</feature>
<dbReference type="PANTHER" id="PTHR19853:SF1">
    <property type="entry name" value="TBC1 DOMAIN FAMILY MEMBER 31"/>
    <property type="match status" value="1"/>
</dbReference>
<evidence type="ECO:0000256" key="8">
    <source>
        <dbReference type="ARBA" id="ARBA00023212"/>
    </source>
</evidence>
<keyword evidence="7 11" id="KW-0175">Coiled coil</keyword>
<feature type="compositionally biased region" description="Polar residues" evidence="12">
    <location>
        <begin position="607"/>
        <end position="617"/>
    </location>
</feature>
<dbReference type="InterPro" id="IPR000195">
    <property type="entry name" value="Rab-GAP-TBC_dom"/>
</dbReference>
<keyword evidence="4" id="KW-0963">Cytoplasm</keyword>
<dbReference type="OrthoDB" id="5578278at2759"/>
<feature type="coiled-coil region" evidence="11">
    <location>
        <begin position="440"/>
        <end position="467"/>
    </location>
</feature>
<dbReference type="GO" id="GO:0036064">
    <property type="term" value="C:ciliary basal body"/>
    <property type="evidence" value="ECO:0007669"/>
    <property type="project" value="TreeGrafter"/>
</dbReference>
<sequence length="680" mass="80510">MEAYKQNKGRTSFSKQKKTVKPTWLKPSESTTEDEQSTATDGLSHSRLRAILRGYGEYPAKYRMFIWRSLLQLPENHAAFCSLVDKGTHSTFVTLHENYPIKSRKLLRVLQRILSALAHWSAVFGETEFLPLLVFPFVKLFQNNQLICFEVVATVLVNWCQNWFEFFPNPPINLLSMVENLLVHHDKNLLQHLVQADVKSQIYCWPIIETLFSEVLTKEEWLRIWDHIFSNHPSFLLFLVAAYLICSRKVLMQCTAKEDFEYFVHHRNACDISAVIQEAYHLQNTTPSDIDPGKMLEEFKPLTKGQYPVFNKYPKFIVDYQVQERERIRQEELEYLQQRQLAVELKKQAEERKEAEEAFYRNQELMVEAEKQRRDLILLEEQKLADQRVRLQAMRREVHTRELQLMDAVRRKYMENQSKFKEVELKRMDDEIQRKAMQREQETQAALDDIEIKNLELQAQKEALQHGLAKEDVKTAFQLKADFESHQRQKDLEDELFRRTTEMREEIDLNNNMVRHGRLGHAQQRNLDLETQTDLELRKRLDDMETELQQTQLTKRILENKSQEEEIAKLIEDSKSKEDGISLSMKAELARQKYLSRMAEERRLYHLNTQSEYSTPSRESEEMSGPSLERQRATFEKREIELMADVRELRRKLAERLIKPSRLSYEDAEASSSIQNANVD</sequence>
<feature type="region of interest" description="Disordered" evidence="12">
    <location>
        <begin position="606"/>
        <end position="634"/>
    </location>
</feature>
<comment type="caution">
    <text evidence="14">The sequence shown here is derived from an EMBL/GenBank/DDBJ whole genome shotgun (WGS) entry which is preliminary data.</text>
</comment>
<dbReference type="Gene3D" id="1.10.472.80">
    <property type="entry name" value="Ypt/Rab-GAP domain of gyp1p, domain 3"/>
    <property type="match status" value="1"/>
</dbReference>
<dbReference type="SUPFAM" id="SSF47923">
    <property type="entry name" value="Ypt/Rab-GAP domain of gyp1p"/>
    <property type="match status" value="1"/>
</dbReference>
<evidence type="ECO:0000259" key="13">
    <source>
        <dbReference type="PROSITE" id="PS50086"/>
    </source>
</evidence>
<feature type="region of interest" description="Disordered" evidence="12">
    <location>
        <begin position="1"/>
        <end position="41"/>
    </location>
</feature>
<evidence type="ECO:0000256" key="7">
    <source>
        <dbReference type="ARBA" id="ARBA00023054"/>
    </source>
</evidence>
<evidence type="ECO:0000256" key="5">
    <source>
        <dbReference type="ARBA" id="ARBA00022574"/>
    </source>
</evidence>
<keyword evidence="15" id="KW-1185">Reference proteome</keyword>
<evidence type="ECO:0000313" key="14">
    <source>
        <dbReference type="EMBL" id="CAB3998337.1"/>
    </source>
</evidence>
<dbReference type="AlphaFoldDB" id="A0A6S7HZX7"/>
<dbReference type="GO" id="GO:0034451">
    <property type="term" value="C:centriolar satellite"/>
    <property type="evidence" value="ECO:0007669"/>
    <property type="project" value="UniProtKB-SubCell"/>
</dbReference>
<evidence type="ECO:0000256" key="2">
    <source>
        <dbReference type="ARBA" id="ARBA00004607"/>
    </source>
</evidence>
<gene>
    <name evidence="14" type="ORF">PACLA_8A038085</name>
</gene>
<keyword evidence="8" id="KW-0206">Cytoskeleton</keyword>
<reference evidence="14" key="1">
    <citation type="submission" date="2020-04" db="EMBL/GenBank/DDBJ databases">
        <authorList>
            <person name="Alioto T."/>
            <person name="Alioto T."/>
            <person name="Gomez Garrido J."/>
        </authorList>
    </citation>
    <scope>NUCLEOTIDE SEQUENCE</scope>
    <source>
        <strain evidence="14">A484AB</strain>
    </source>
</reference>
<comment type="subcellular location">
    <subcellularLocation>
        <location evidence="1">Cell projection</location>
        <location evidence="1">Cilium</location>
    </subcellularLocation>
    <subcellularLocation>
        <location evidence="2">Cytoplasm</location>
        <location evidence="2">Cytoskeleton</location>
        <location evidence="2">Microtubule organizing center</location>
        <location evidence="2">Centrosome</location>
        <location evidence="2">Centriolar satellite</location>
    </subcellularLocation>
</comment>
<organism evidence="14 15">
    <name type="scientific">Paramuricea clavata</name>
    <name type="common">Red gorgonian</name>
    <name type="synonym">Violescent sea-whip</name>
    <dbReference type="NCBI Taxonomy" id="317549"/>
    <lineage>
        <taxon>Eukaryota</taxon>
        <taxon>Metazoa</taxon>
        <taxon>Cnidaria</taxon>
        <taxon>Anthozoa</taxon>
        <taxon>Octocorallia</taxon>
        <taxon>Malacalcyonacea</taxon>
        <taxon>Plexauridae</taxon>
        <taxon>Paramuricea</taxon>
    </lineage>
</organism>
<comment type="function">
    <text evidence="10">Molecular adapter which is involved in cilium biogenesis. Part of a functional complex including OFD1 a centriolar protein involved in cilium assembly. Could regulate the cAMP-dependent phosphorylation of OFD1, and its subsequent ubiquitination by PJA2 which ultimately leads to its proteasomal degradation.</text>
</comment>